<sequence>MLTNSLLPISPLITSGDWIFQQDKASVHMSCSINSWMKANEVKSLQWPSRNSKLNPMGYLSDILALDVYKNGQQHRAKSDLKTRIKNCCNNDPDIFHALSGYMKRLLIQVNRKRMFPHQLLMISTLYFFPTSPGR</sequence>
<reference evidence="1 2" key="1">
    <citation type="journal article" date="2019" name="Sci. Rep.">
        <title>Orb-weaving spider Araneus ventricosus genome elucidates the spidroin gene catalogue.</title>
        <authorList>
            <person name="Kono N."/>
            <person name="Nakamura H."/>
            <person name="Ohtoshi R."/>
            <person name="Moran D.A.P."/>
            <person name="Shinohara A."/>
            <person name="Yoshida Y."/>
            <person name="Fujiwara M."/>
            <person name="Mori M."/>
            <person name="Tomita M."/>
            <person name="Arakawa K."/>
        </authorList>
    </citation>
    <scope>NUCLEOTIDE SEQUENCE [LARGE SCALE GENOMIC DNA]</scope>
</reference>
<gene>
    <name evidence="1" type="ORF">AVEN_145118_1</name>
</gene>
<dbReference type="EMBL" id="BGPR01003505">
    <property type="protein sequence ID" value="GBM88997.1"/>
    <property type="molecule type" value="Genomic_DNA"/>
</dbReference>
<dbReference type="InterPro" id="IPR036397">
    <property type="entry name" value="RNaseH_sf"/>
</dbReference>
<dbReference type="AlphaFoldDB" id="A0A4Y2JG58"/>
<dbReference type="OrthoDB" id="9996331at2759"/>
<organism evidence="1 2">
    <name type="scientific">Araneus ventricosus</name>
    <name type="common">Orbweaver spider</name>
    <name type="synonym">Epeira ventricosa</name>
    <dbReference type="NCBI Taxonomy" id="182803"/>
    <lineage>
        <taxon>Eukaryota</taxon>
        <taxon>Metazoa</taxon>
        <taxon>Ecdysozoa</taxon>
        <taxon>Arthropoda</taxon>
        <taxon>Chelicerata</taxon>
        <taxon>Arachnida</taxon>
        <taxon>Araneae</taxon>
        <taxon>Araneomorphae</taxon>
        <taxon>Entelegynae</taxon>
        <taxon>Araneoidea</taxon>
        <taxon>Araneidae</taxon>
        <taxon>Araneus</taxon>
    </lineage>
</organism>
<dbReference type="GO" id="GO:0003676">
    <property type="term" value="F:nucleic acid binding"/>
    <property type="evidence" value="ECO:0007669"/>
    <property type="project" value="InterPro"/>
</dbReference>
<proteinExistence type="predicted"/>
<evidence type="ECO:0000313" key="2">
    <source>
        <dbReference type="Proteomes" id="UP000499080"/>
    </source>
</evidence>
<keyword evidence="2" id="KW-1185">Reference proteome</keyword>
<protein>
    <recommendedName>
        <fullName evidence="3">Tc1-like transposase DDE domain-containing protein</fullName>
    </recommendedName>
</protein>
<comment type="caution">
    <text evidence="1">The sequence shown here is derived from an EMBL/GenBank/DDBJ whole genome shotgun (WGS) entry which is preliminary data.</text>
</comment>
<dbReference type="Proteomes" id="UP000499080">
    <property type="component" value="Unassembled WGS sequence"/>
</dbReference>
<name>A0A4Y2JG58_ARAVE</name>
<evidence type="ECO:0008006" key="3">
    <source>
        <dbReference type="Google" id="ProtNLM"/>
    </source>
</evidence>
<evidence type="ECO:0000313" key="1">
    <source>
        <dbReference type="EMBL" id="GBM88997.1"/>
    </source>
</evidence>
<dbReference type="Gene3D" id="3.30.420.10">
    <property type="entry name" value="Ribonuclease H-like superfamily/Ribonuclease H"/>
    <property type="match status" value="1"/>
</dbReference>
<accession>A0A4Y2JG58</accession>